<dbReference type="OrthoDB" id="3265906at2759"/>
<evidence type="ECO:0000256" key="4">
    <source>
        <dbReference type="ARBA" id="ARBA00022691"/>
    </source>
</evidence>
<evidence type="ECO:0000256" key="3">
    <source>
        <dbReference type="ARBA" id="ARBA00022688"/>
    </source>
</evidence>
<dbReference type="EC" id="2.1.1.114" evidence="6"/>
<accession>A0A1Z5JA07</accession>
<dbReference type="CDD" id="cd02440">
    <property type="entry name" value="AdoMet_MTases"/>
    <property type="match status" value="1"/>
</dbReference>
<evidence type="ECO:0000256" key="1">
    <source>
        <dbReference type="ARBA" id="ARBA00022603"/>
    </source>
</evidence>
<dbReference type="GO" id="GO:0010420">
    <property type="term" value="F:polyprenyldihydroxybenzoate methyltransferase activity"/>
    <property type="evidence" value="ECO:0007669"/>
    <property type="project" value="UniProtKB-EC"/>
</dbReference>
<dbReference type="InterPro" id="IPR029063">
    <property type="entry name" value="SAM-dependent_MTases_sf"/>
</dbReference>
<comment type="caution">
    <text evidence="6">The sequence shown here is derived from an EMBL/GenBank/DDBJ whole genome shotgun (WGS) entry which is preliminary data.</text>
</comment>
<keyword evidence="4" id="KW-0949">S-adenosyl-L-methionine</keyword>
<dbReference type="PANTHER" id="PTHR43464:SF19">
    <property type="entry name" value="UBIQUINONE BIOSYNTHESIS O-METHYLTRANSFERASE, MITOCHONDRIAL"/>
    <property type="match status" value="1"/>
</dbReference>
<dbReference type="GO" id="GO:0061542">
    <property type="term" value="F:3-demethylubiquinol 3-O-methyltransferase activity"/>
    <property type="evidence" value="ECO:0007669"/>
    <property type="project" value="UniProtKB-EC"/>
</dbReference>
<organism evidence="6 7">
    <name type="scientific">Fistulifera solaris</name>
    <name type="common">Oleaginous diatom</name>
    <dbReference type="NCBI Taxonomy" id="1519565"/>
    <lineage>
        <taxon>Eukaryota</taxon>
        <taxon>Sar</taxon>
        <taxon>Stramenopiles</taxon>
        <taxon>Ochrophyta</taxon>
        <taxon>Bacillariophyta</taxon>
        <taxon>Bacillariophyceae</taxon>
        <taxon>Bacillariophycidae</taxon>
        <taxon>Naviculales</taxon>
        <taxon>Naviculaceae</taxon>
        <taxon>Fistulifera</taxon>
    </lineage>
</organism>
<keyword evidence="7" id="KW-1185">Reference proteome</keyword>
<evidence type="ECO:0000259" key="5">
    <source>
        <dbReference type="Pfam" id="PF08242"/>
    </source>
</evidence>
<dbReference type="EMBL" id="BDSP01000025">
    <property type="protein sequence ID" value="GAX10820.1"/>
    <property type="molecule type" value="Genomic_DNA"/>
</dbReference>
<dbReference type="InterPro" id="IPR010233">
    <property type="entry name" value="UbiG_MeTrfase"/>
</dbReference>
<name>A0A1Z5JA07_FISSO</name>
<gene>
    <name evidence="6" type="ORF">FisN_1Hu362</name>
</gene>
<evidence type="ECO:0000313" key="6">
    <source>
        <dbReference type="EMBL" id="GAX10820.1"/>
    </source>
</evidence>
<dbReference type="SUPFAM" id="SSF53335">
    <property type="entry name" value="S-adenosyl-L-methionine-dependent methyltransferases"/>
    <property type="match status" value="1"/>
</dbReference>
<feature type="domain" description="Methyltransferase type 12" evidence="5">
    <location>
        <begin position="111"/>
        <end position="207"/>
    </location>
</feature>
<proteinExistence type="predicted"/>
<dbReference type="NCBIfam" id="TIGR01983">
    <property type="entry name" value="UbiG"/>
    <property type="match status" value="1"/>
</dbReference>
<dbReference type="GO" id="GO:0005739">
    <property type="term" value="C:mitochondrion"/>
    <property type="evidence" value="ECO:0007669"/>
    <property type="project" value="TreeGrafter"/>
</dbReference>
<reference evidence="6 7" key="1">
    <citation type="journal article" date="2015" name="Plant Cell">
        <title>Oil accumulation by the oleaginous diatom Fistulifera solaris as revealed by the genome and transcriptome.</title>
        <authorList>
            <person name="Tanaka T."/>
            <person name="Maeda Y."/>
            <person name="Veluchamy A."/>
            <person name="Tanaka M."/>
            <person name="Abida H."/>
            <person name="Marechal E."/>
            <person name="Bowler C."/>
            <person name="Muto M."/>
            <person name="Sunaga Y."/>
            <person name="Tanaka M."/>
            <person name="Yoshino T."/>
            <person name="Taniguchi T."/>
            <person name="Fukuda Y."/>
            <person name="Nemoto M."/>
            <person name="Matsumoto M."/>
            <person name="Wong P.S."/>
            <person name="Aburatani S."/>
            <person name="Fujibuchi W."/>
        </authorList>
    </citation>
    <scope>NUCLEOTIDE SEQUENCE [LARGE SCALE GENOMIC DNA]</scope>
    <source>
        <strain evidence="6 7">JPCC DA0580</strain>
    </source>
</reference>
<dbReference type="EC" id="2.1.1.64" evidence="6"/>
<keyword evidence="3" id="KW-0831">Ubiquinone biosynthesis</keyword>
<dbReference type="InterPro" id="IPR013217">
    <property type="entry name" value="Methyltransf_12"/>
</dbReference>
<dbReference type="Proteomes" id="UP000198406">
    <property type="component" value="Unassembled WGS sequence"/>
</dbReference>
<keyword evidence="2 6" id="KW-0808">Transferase</keyword>
<protein>
    <submittedName>
        <fullName evidence="6">Polyprenyldihydroxybenzoate methyltransferase / 3-demethylubiquinol 3-O-methyltransferase</fullName>
        <ecNumber evidence="6">2.1.1.114</ecNumber>
        <ecNumber evidence="6">2.1.1.64</ecNumber>
    </submittedName>
</protein>
<dbReference type="AlphaFoldDB" id="A0A1Z5JA07"/>
<dbReference type="InParanoid" id="A0A1Z5JA07"/>
<dbReference type="Pfam" id="PF08242">
    <property type="entry name" value="Methyltransf_12"/>
    <property type="match status" value="1"/>
</dbReference>
<dbReference type="Gene3D" id="3.40.50.150">
    <property type="entry name" value="Vaccinia Virus protein VP39"/>
    <property type="match status" value="1"/>
</dbReference>
<keyword evidence="1 6" id="KW-0489">Methyltransferase</keyword>
<dbReference type="GO" id="GO:0032259">
    <property type="term" value="P:methylation"/>
    <property type="evidence" value="ECO:0007669"/>
    <property type="project" value="UniProtKB-KW"/>
</dbReference>
<evidence type="ECO:0000313" key="7">
    <source>
        <dbReference type="Proteomes" id="UP000198406"/>
    </source>
</evidence>
<evidence type="ECO:0000256" key="2">
    <source>
        <dbReference type="ARBA" id="ARBA00022679"/>
    </source>
</evidence>
<dbReference type="PANTHER" id="PTHR43464">
    <property type="entry name" value="METHYLTRANSFERASE"/>
    <property type="match status" value="1"/>
</dbReference>
<sequence length="231" mass="25349">MRSKLLLRPVSLCGVTTRRSTRPFFPASSCIPDDSSSIRPSHARRLFSVSSSEVDKFSAMDQDWWDPKKNVLIHMNTIRMKYIREMVRQNLVKKDGTIVSSALPLEGYSALDIGCGGGLLSESLARLGATVTGLDPSARLVEAAKQHAALHPRTQTIDYHGGKTVEEFAQEHSNRKFDIVCLLEVLEHSTDAASLLRAASALLKDDGGPNTLCDIFLLGLTIGMITVPRMK</sequence>